<evidence type="ECO:0000256" key="1">
    <source>
        <dbReference type="ARBA" id="ARBA00022649"/>
    </source>
</evidence>
<dbReference type="InterPro" id="IPR007712">
    <property type="entry name" value="RelE/ParE_toxin"/>
</dbReference>
<organism evidence="2 3">
    <name type="scientific">Flavobacterium pygoscelis</name>
    <dbReference type="NCBI Taxonomy" id="2893176"/>
    <lineage>
        <taxon>Bacteria</taxon>
        <taxon>Pseudomonadati</taxon>
        <taxon>Bacteroidota</taxon>
        <taxon>Flavobacteriia</taxon>
        <taxon>Flavobacteriales</taxon>
        <taxon>Flavobacteriaceae</taxon>
        <taxon>Flavobacterium</taxon>
    </lineage>
</organism>
<dbReference type="RefSeq" id="WP_248428425.1">
    <property type="nucleotide sequence ID" value="NZ_JALNUB010000005.1"/>
</dbReference>
<keyword evidence="1" id="KW-1277">Toxin-antitoxin system</keyword>
<dbReference type="Proteomes" id="UP001139260">
    <property type="component" value="Unassembled WGS sequence"/>
</dbReference>
<dbReference type="InterPro" id="IPR035093">
    <property type="entry name" value="RelE/ParE_toxin_dom_sf"/>
</dbReference>
<proteinExistence type="predicted"/>
<dbReference type="AlphaFoldDB" id="A0A9X2BQ88"/>
<reference evidence="2" key="1">
    <citation type="submission" date="2022-04" db="EMBL/GenBank/DDBJ databases">
        <title>Flavobacterium pygoscelis sp. nov. isolated from Chinstrap chick (Pygoscelis antarcticus).</title>
        <authorList>
            <person name="Irgang R."/>
            <person name="Poblete-Morales M."/>
            <person name="Avendano-Herrera R."/>
        </authorList>
    </citation>
    <scope>NUCLEOTIDE SEQUENCE</scope>
    <source>
        <strain evidence="2">I-SCBP12n</strain>
    </source>
</reference>
<accession>A0A9X2BQ88</accession>
<comment type="caution">
    <text evidence="2">The sequence shown here is derived from an EMBL/GenBank/DDBJ whole genome shotgun (WGS) entry which is preliminary data.</text>
</comment>
<dbReference type="Pfam" id="PF05016">
    <property type="entry name" value="ParE_toxin"/>
    <property type="match status" value="1"/>
</dbReference>
<keyword evidence="3" id="KW-1185">Reference proteome</keyword>
<gene>
    <name evidence="2" type="ORF">MW871_10100</name>
</gene>
<protein>
    <submittedName>
        <fullName evidence="2">Type II toxin-antitoxin system RelE/ParE family toxin</fullName>
    </submittedName>
</protein>
<evidence type="ECO:0000313" key="3">
    <source>
        <dbReference type="Proteomes" id="UP001139260"/>
    </source>
</evidence>
<dbReference type="EMBL" id="JALNUB010000005">
    <property type="protein sequence ID" value="MCK8142241.1"/>
    <property type="molecule type" value="Genomic_DNA"/>
</dbReference>
<dbReference type="Gene3D" id="3.30.2310.20">
    <property type="entry name" value="RelE-like"/>
    <property type="match status" value="1"/>
</dbReference>
<evidence type="ECO:0000313" key="2">
    <source>
        <dbReference type="EMBL" id="MCK8142241.1"/>
    </source>
</evidence>
<sequence length="97" mass="11532">MKPVIWSPNAIESIRNSYNYIYTKSPQNADLVVETLFDLGDKLNLFPEKNPIEPLFNSEAIRFFPKWNFKIVYRIEEHRIYILDVFSTSQNPKNHNI</sequence>
<name>A0A9X2BQ88_9FLAO</name>